<organism evidence="2 3">
    <name type="scientific">Lagenidium giganteum</name>
    <dbReference type="NCBI Taxonomy" id="4803"/>
    <lineage>
        <taxon>Eukaryota</taxon>
        <taxon>Sar</taxon>
        <taxon>Stramenopiles</taxon>
        <taxon>Oomycota</taxon>
        <taxon>Peronosporomycetes</taxon>
        <taxon>Pythiales</taxon>
        <taxon>Pythiaceae</taxon>
    </lineage>
</organism>
<reference evidence="2" key="1">
    <citation type="submission" date="2022-11" db="EMBL/GenBank/DDBJ databases">
        <authorList>
            <person name="Morgan W.R."/>
            <person name="Tartar A."/>
        </authorList>
    </citation>
    <scope>NUCLEOTIDE SEQUENCE</scope>
    <source>
        <strain evidence="2">ARSEF 373</strain>
    </source>
</reference>
<keyword evidence="3" id="KW-1185">Reference proteome</keyword>
<keyword evidence="1" id="KW-1133">Transmembrane helix</keyword>
<evidence type="ECO:0000256" key="1">
    <source>
        <dbReference type="SAM" id="Phobius"/>
    </source>
</evidence>
<reference evidence="2" key="2">
    <citation type="journal article" date="2023" name="Microbiol Resour">
        <title>Decontamination and Annotation of the Draft Genome Sequence of the Oomycete Lagenidium giganteum ARSEF 373.</title>
        <authorList>
            <person name="Morgan W.R."/>
            <person name="Tartar A."/>
        </authorList>
    </citation>
    <scope>NUCLEOTIDE SEQUENCE</scope>
    <source>
        <strain evidence="2">ARSEF 373</strain>
    </source>
</reference>
<evidence type="ECO:0000313" key="2">
    <source>
        <dbReference type="EMBL" id="DAZ99425.1"/>
    </source>
</evidence>
<dbReference type="EMBL" id="DAKRPA010000083">
    <property type="protein sequence ID" value="DAZ99425.1"/>
    <property type="molecule type" value="Genomic_DNA"/>
</dbReference>
<comment type="caution">
    <text evidence="2">The sequence shown here is derived from an EMBL/GenBank/DDBJ whole genome shotgun (WGS) entry which is preliminary data.</text>
</comment>
<sequence>MWDKEADDYWKEMEPTRRRKQAIKYVGIAVGLALVGGATWTASGILPTLGRVSPLAPVDVTQLNATPTAAPAVANEAASARVVVDDIKRNYALESNPSAVDVLRARCRVRGVQTKWHEENCRRHCVRESNAACMNGCSYGSITATKLACDQLPIHEVPTAKGCPDGVQCVTACRVYETEKPYPEAKNACERACAHAQADACARALQIFRDLYQGTPV</sequence>
<accession>A0AAV2YWT9</accession>
<feature type="transmembrane region" description="Helical" evidence="1">
    <location>
        <begin position="25"/>
        <end position="46"/>
    </location>
</feature>
<proteinExistence type="predicted"/>
<dbReference type="Proteomes" id="UP001146120">
    <property type="component" value="Unassembled WGS sequence"/>
</dbReference>
<keyword evidence="1" id="KW-0812">Transmembrane</keyword>
<protein>
    <submittedName>
        <fullName evidence="2">Uncharacterized protein</fullName>
    </submittedName>
</protein>
<name>A0AAV2YWT9_9STRA</name>
<dbReference type="AlphaFoldDB" id="A0AAV2YWT9"/>
<keyword evidence="1" id="KW-0472">Membrane</keyword>
<gene>
    <name evidence="2" type="ORF">N0F65_004058</name>
</gene>
<evidence type="ECO:0000313" key="3">
    <source>
        <dbReference type="Proteomes" id="UP001146120"/>
    </source>
</evidence>